<evidence type="ECO:0000256" key="7">
    <source>
        <dbReference type="ARBA" id="ARBA00022840"/>
    </source>
</evidence>
<evidence type="ECO:0000313" key="11">
    <source>
        <dbReference type="EMBL" id="UXE59981.1"/>
    </source>
</evidence>
<dbReference type="GO" id="GO:0003676">
    <property type="term" value="F:nucleic acid binding"/>
    <property type="evidence" value="ECO:0007669"/>
    <property type="project" value="InterPro"/>
</dbReference>
<dbReference type="Pfam" id="PF22590">
    <property type="entry name" value="Cas3-like_C_2"/>
    <property type="match status" value="1"/>
</dbReference>
<dbReference type="PROSITE" id="PS51192">
    <property type="entry name" value="HELICASE_ATP_BIND_1"/>
    <property type="match status" value="1"/>
</dbReference>
<feature type="domain" description="HD Cas3-type" evidence="10">
    <location>
        <begin position="20"/>
        <end position="183"/>
    </location>
</feature>
<feature type="domain" description="Helicase ATP-binding" evidence="9">
    <location>
        <begin position="236"/>
        <end position="417"/>
    </location>
</feature>
<dbReference type="Pfam" id="PF00270">
    <property type="entry name" value="DEAD"/>
    <property type="match status" value="1"/>
</dbReference>
<dbReference type="CDD" id="cd17930">
    <property type="entry name" value="DEXHc_cas3"/>
    <property type="match status" value="1"/>
</dbReference>
<evidence type="ECO:0000256" key="8">
    <source>
        <dbReference type="ARBA" id="ARBA00023118"/>
    </source>
</evidence>
<keyword evidence="5" id="KW-0378">Hydrolase</keyword>
<keyword evidence="11" id="KW-0540">Nuclease</keyword>
<dbReference type="EMBL" id="CP073041">
    <property type="protein sequence ID" value="UXE59981.1"/>
    <property type="molecule type" value="Genomic_DNA"/>
</dbReference>
<dbReference type="InterPro" id="IPR006483">
    <property type="entry name" value="CRISPR-assoc_Cas3_HD"/>
</dbReference>
<keyword evidence="7" id="KW-0067">ATP-binding</keyword>
<name>A0A977PUH0_9CYAN</name>
<keyword evidence="6" id="KW-0347">Helicase</keyword>
<evidence type="ECO:0000259" key="10">
    <source>
        <dbReference type="PROSITE" id="PS51643"/>
    </source>
</evidence>
<sequence length="721" mass="82817">MISKSKPQLSGALRISRLPHQGQTQTVKDHLLETGAIAARNLEHLSQINLLVISLAQTAGHWHDLGKFSNEWQSYLNQGIPKKSPGHAKQGAILAFQQKCYPVASAILGHHAGLHNWTNVDSLQEKLKNKSDWDGIKAIAEQEFSPEFFQAPDYSLKDSKNEISKDELLTRIIFSALIDADHESVARFMGTWQEPQTVSLETIRDRFENYVQKLTKNSESSPINQIRTDIYQTCRQSALNEPGFFRLSTPTGGGKTLSAMIFALDHAIHNQQNRIIYCPPYTSIIEQSADIYRQACGEDVVLEHHSGVIFENEEELKNYEIASQRWDYPIIVTTTVQFFESLFSRHPSQCRKVHRITNSVIVLDEIQVLPEKYLAPIMQILRELVEDWHCTVVFCSATQPWYGVLKPPTFEDIIPPQKRDQHFAILGQRVHYHYQPTPWTWEDLLRDIQQNQHPNALIVVSRKKAAKTGFEALSLLGNCYHLSTNLYAQHRRQIIQEIKQRLKEKLPTFLISTQLVEAGVDLDFDAGYRLITGLDSIIQTAGRINRNHRPSSSPLTIFDLENCERLPSDRQRILYTQKKLEDLQKQNKIQALDQEENCSGYFKTLFTAKHTQSSNQVNNFDEEDINSKRLNYEFKKVSEAFKLIEENNKIDVIITRDRRASELINKLKSDNFLNQKEWRELYQYSVSVTTAIAQAKGEIINQNVCLWKGDYDQSLGLISTN</sequence>
<dbReference type="Proteomes" id="UP001065613">
    <property type="component" value="Chromosome"/>
</dbReference>
<protein>
    <submittedName>
        <fullName evidence="11">CRISPR-associated endonuclease Cas3</fullName>
    </submittedName>
</protein>
<evidence type="ECO:0000256" key="6">
    <source>
        <dbReference type="ARBA" id="ARBA00022806"/>
    </source>
</evidence>
<comment type="similarity">
    <text evidence="2">In the central section; belongs to the CRISPR-associated helicase Cas3 family.</text>
</comment>
<dbReference type="Gene3D" id="1.10.3210.30">
    <property type="match status" value="1"/>
</dbReference>
<dbReference type="InterPro" id="IPR011545">
    <property type="entry name" value="DEAD/DEAH_box_helicase_dom"/>
</dbReference>
<evidence type="ECO:0000256" key="1">
    <source>
        <dbReference type="ARBA" id="ARBA00006847"/>
    </source>
</evidence>
<proteinExistence type="inferred from homology"/>
<dbReference type="SMART" id="SM00487">
    <property type="entry name" value="DEXDc"/>
    <property type="match status" value="1"/>
</dbReference>
<keyword evidence="8" id="KW-0051">Antiviral defense</keyword>
<dbReference type="Gene3D" id="3.40.50.300">
    <property type="entry name" value="P-loop containing nucleotide triphosphate hydrolases"/>
    <property type="match status" value="2"/>
</dbReference>
<dbReference type="KEGG" id="wna:KA717_30505"/>
<dbReference type="GO" id="GO:0051607">
    <property type="term" value="P:defense response to virus"/>
    <property type="evidence" value="ECO:0007669"/>
    <property type="project" value="UniProtKB-KW"/>
</dbReference>
<dbReference type="GO" id="GO:0004386">
    <property type="term" value="F:helicase activity"/>
    <property type="evidence" value="ECO:0007669"/>
    <property type="project" value="UniProtKB-KW"/>
</dbReference>
<dbReference type="SUPFAM" id="SSF109604">
    <property type="entry name" value="HD-domain/PDEase-like"/>
    <property type="match status" value="1"/>
</dbReference>
<gene>
    <name evidence="11" type="ORF">KA717_30505</name>
</gene>
<comment type="similarity">
    <text evidence="1">In the N-terminal section; belongs to the CRISPR-associated nuclease Cas3-HD family.</text>
</comment>
<dbReference type="InterPro" id="IPR027417">
    <property type="entry name" value="P-loop_NTPase"/>
</dbReference>
<dbReference type="PROSITE" id="PS51643">
    <property type="entry name" value="HD_CAS3"/>
    <property type="match status" value="1"/>
</dbReference>
<keyword evidence="4" id="KW-0547">Nucleotide-binding</keyword>
<dbReference type="CDD" id="cd09641">
    <property type="entry name" value="Cas3''_I"/>
    <property type="match status" value="1"/>
</dbReference>
<keyword evidence="11" id="KW-0255">Endonuclease</keyword>
<evidence type="ECO:0000259" key="9">
    <source>
        <dbReference type="PROSITE" id="PS51192"/>
    </source>
</evidence>
<dbReference type="InterPro" id="IPR014001">
    <property type="entry name" value="Helicase_ATP-bd"/>
</dbReference>
<dbReference type="NCBIfam" id="TIGR01596">
    <property type="entry name" value="cas3_HD"/>
    <property type="match status" value="1"/>
</dbReference>
<dbReference type="GO" id="GO:0046872">
    <property type="term" value="F:metal ion binding"/>
    <property type="evidence" value="ECO:0007669"/>
    <property type="project" value="UniProtKB-KW"/>
</dbReference>
<reference evidence="11" key="1">
    <citation type="submission" date="2021-04" db="EMBL/GenBank/DDBJ databases">
        <title>Genome sequence of Woronichinia naegeliana from Washington state freshwater lake bloom.</title>
        <authorList>
            <person name="Dreher T.W."/>
        </authorList>
    </citation>
    <scope>NUCLEOTIDE SEQUENCE</scope>
    <source>
        <strain evidence="11">WA131</strain>
    </source>
</reference>
<organism evidence="11">
    <name type="scientific">Woronichinia naegeliana WA131</name>
    <dbReference type="NCBI Taxonomy" id="2824559"/>
    <lineage>
        <taxon>Bacteria</taxon>
        <taxon>Bacillati</taxon>
        <taxon>Cyanobacteriota</taxon>
        <taxon>Cyanophyceae</taxon>
        <taxon>Synechococcales</taxon>
        <taxon>Coelosphaeriaceae</taxon>
        <taxon>Woronichinia</taxon>
    </lineage>
</organism>
<dbReference type="GO" id="GO:0016787">
    <property type="term" value="F:hydrolase activity"/>
    <property type="evidence" value="ECO:0007669"/>
    <property type="project" value="UniProtKB-KW"/>
</dbReference>
<keyword evidence="3" id="KW-0479">Metal-binding</keyword>
<dbReference type="InterPro" id="IPR038257">
    <property type="entry name" value="CRISPR-assoc_Cas3_HD_sf"/>
</dbReference>
<evidence type="ECO:0000256" key="3">
    <source>
        <dbReference type="ARBA" id="ARBA00022723"/>
    </source>
</evidence>
<dbReference type="GO" id="GO:0004519">
    <property type="term" value="F:endonuclease activity"/>
    <property type="evidence" value="ECO:0007669"/>
    <property type="project" value="UniProtKB-KW"/>
</dbReference>
<evidence type="ECO:0000256" key="2">
    <source>
        <dbReference type="ARBA" id="ARBA00009046"/>
    </source>
</evidence>
<evidence type="ECO:0000256" key="5">
    <source>
        <dbReference type="ARBA" id="ARBA00022801"/>
    </source>
</evidence>
<dbReference type="GO" id="GO:0005524">
    <property type="term" value="F:ATP binding"/>
    <property type="evidence" value="ECO:0007669"/>
    <property type="project" value="UniProtKB-KW"/>
</dbReference>
<dbReference type="InterPro" id="IPR054712">
    <property type="entry name" value="Cas3-like_dom"/>
</dbReference>
<accession>A0A977PUH0</accession>
<dbReference type="SUPFAM" id="SSF52540">
    <property type="entry name" value="P-loop containing nucleoside triphosphate hydrolases"/>
    <property type="match status" value="1"/>
</dbReference>
<dbReference type="AlphaFoldDB" id="A0A977PUH0"/>
<evidence type="ECO:0000256" key="4">
    <source>
        <dbReference type="ARBA" id="ARBA00022741"/>
    </source>
</evidence>